<dbReference type="AlphaFoldDB" id="A0A5M9JYS9"/>
<evidence type="ECO:0000313" key="2">
    <source>
        <dbReference type="EMBL" id="KAA8573817.1"/>
    </source>
</evidence>
<feature type="region of interest" description="Disordered" evidence="1">
    <location>
        <begin position="19"/>
        <end position="48"/>
    </location>
</feature>
<evidence type="ECO:0000256" key="1">
    <source>
        <dbReference type="SAM" id="MobiDB-lite"/>
    </source>
</evidence>
<protein>
    <submittedName>
        <fullName evidence="2">Uncharacterized protein</fullName>
    </submittedName>
</protein>
<reference evidence="2 3" key="1">
    <citation type="submission" date="2019-06" db="EMBL/GenBank/DDBJ databases">
        <title>Genome Sequence of the Brown Rot Fungal Pathogen Monilinia fructicola.</title>
        <authorList>
            <person name="De Miccolis Angelini R.M."/>
            <person name="Landi L."/>
            <person name="Abate D."/>
            <person name="Pollastro S."/>
            <person name="Romanazzi G."/>
            <person name="Faretra F."/>
        </authorList>
    </citation>
    <scope>NUCLEOTIDE SEQUENCE [LARGE SCALE GENOMIC DNA]</scope>
    <source>
        <strain evidence="2 3">Mfrc123</strain>
    </source>
</reference>
<comment type="caution">
    <text evidence="2">The sequence shown here is derived from an EMBL/GenBank/DDBJ whole genome shotgun (WGS) entry which is preliminary data.</text>
</comment>
<gene>
    <name evidence="2" type="ORF">EYC84_005373</name>
</gene>
<name>A0A5M9JYS9_MONFR</name>
<dbReference type="Proteomes" id="UP000322873">
    <property type="component" value="Unassembled WGS sequence"/>
</dbReference>
<organism evidence="2 3">
    <name type="scientific">Monilinia fructicola</name>
    <name type="common">Brown rot fungus</name>
    <name type="synonym">Ciboria fructicola</name>
    <dbReference type="NCBI Taxonomy" id="38448"/>
    <lineage>
        <taxon>Eukaryota</taxon>
        <taxon>Fungi</taxon>
        <taxon>Dikarya</taxon>
        <taxon>Ascomycota</taxon>
        <taxon>Pezizomycotina</taxon>
        <taxon>Leotiomycetes</taxon>
        <taxon>Helotiales</taxon>
        <taxon>Sclerotiniaceae</taxon>
        <taxon>Monilinia</taxon>
    </lineage>
</organism>
<sequence length="89" mass="10232">MSTIYGDSKKGEENVFMGILRNKKKGQSEGGNDDDDNNNDDGSERQWRWIINGGEREVDEEKKWMLWMGGWEGMGWGDGDEVEDKDGRE</sequence>
<feature type="compositionally biased region" description="Acidic residues" evidence="1">
    <location>
        <begin position="31"/>
        <end position="41"/>
    </location>
</feature>
<keyword evidence="3" id="KW-1185">Reference proteome</keyword>
<dbReference type="EMBL" id="VICG01000003">
    <property type="protein sequence ID" value="KAA8573817.1"/>
    <property type="molecule type" value="Genomic_DNA"/>
</dbReference>
<evidence type="ECO:0000313" key="3">
    <source>
        <dbReference type="Proteomes" id="UP000322873"/>
    </source>
</evidence>
<proteinExistence type="predicted"/>
<accession>A0A5M9JYS9</accession>